<keyword evidence="2" id="KW-0808">Transferase</keyword>
<evidence type="ECO:0000313" key="10">
    <source>
        <dbReference type="Proteomes" id="UP001153555"/>
    </source>
</evidence>
<dbReference type="EMBL" id="CACSLK010006106">
    <property type="protein sequence ID" value="CAA0810389.1"/>
    <property type="molecule type" value="Genomic_DNA"/>
</dbReference>
<dbReference type="Pfam" id="PF00078">
    <property type="entry name" value="RVT_1"/>
    <property type="match status" value="1"/>
</dbReference>
<dbReference type="InterPro" id="IPR041373">
    <property type="entry name" value="RT_RNaseH"/>
</dbReference>
<gene>
    <name evidence="9" type="ORF">SHERM_11995</name>
</gene>
<dbReference type="Pfam" id="PF08284">
    <property type="entry name" value="RVP_2"/>
    <property type="match status" value="1"/>
</dbReference>
<dbReference type="GO" id="GO:0003676">
    <property type="term" value="F:nucleic acid binding"/>
    <property type="evidence" value="ECO:0007669"/>
    <property type="project" value="InterPro"/>
</dbReference>
<dbReference type="CDD" id="cd00303">
    <property type="entry name" value="retropepsin_like"/>
    <property type="match status" value="1"/>
</dbReference>
<evidence type="ECO:0000256" key="7">
    <source>
        <dbReference type="ARBA" id="ARBA00022918"/>
    </source>
</evidence>
<dbReference type="AlphaFoldDB" id="A0A9N7MM75"/>
<dbReference type="OrthoDB" id="9113925at2759"/>
<evidence type="ECO:0000259" key="8">
    <source>
        <dbReference type="PROSITE" id="PS50878"/>
    </source>
</evidence>
<evidence type="ECO:0000256" key="4">
    <source>
        <dbReference type="ARBA" id="ARBA00022722"/>
    </source>
</evidence>
<keyword evidence="7" id="KW-0695">RNA-directed DNA polymerase</keyword>
<dbReference type="EC" id="2.7.7.49" evidence="1"/>
<dbReference type="GO" id="GO:0003964">
    <property type="term" value="F:RNA-directed DNA polymerase activity"/>
    <property type="evidence" value="ECO:0007669"/>
    <property type="project" value="UniProtKB-KW"/>
</dbReference>
<dbReference type="SUPFAM" id="SSF53098">
    <property type="entry name" value="Ribonuclease H-like"/>
    <property type="match status" value="1"/>
</dbReference>
<dbReference type="InterPro" id="IPR050951">
    <property type="entry name" value="Retrovirus_Pol_polyprotein"/>
</dbReference>
<evidence type="ECO:0000256" key="6">
    <source>
        <dbReference type="ARBA" id="ARBA00022801"/>
    </source>
</evidence>
<dbReference type="GO" id="GO:0004519">
    <property type="term" value="F:endonuclease activity"/>
    <property type="evidence" value="ECO:0007669"/>
    <property type="project" value="UniProtKB-KW"/>
</dbReference>
<keyword evidence="5" id="KW-0255">Endonuclease</keyword>
<dbReference type="Gene3D" id="1.10.340.70">
    <property type="match status" value="1"/>
</dbReference>
<evidence type="ECO:0000256" key="2">
    <source>
        <dbReference type="ARBA" id="ARBA00022679"/>
    </source>
</evidence>
<dbReference type="PROSITE" id="PS50878">
    <property type="entry name" value="RT_POL"/>
    <property type="match status" value="1"/>
</dbReference>
<keyword evidence="10" id="KW-1185">Reference proteome</keyword>
<sequence length="901" mass="103164">SRPPVPEVKRLSPEEIKRRREKGLCFKCDEKFTPGHHCKQAFVIHVIDDEEPKIEEDWEKEVEIGVPEEETEISMPAMAGTRGPRTMRIPACVKDRHVVVLVDNGSSHNFINATLSQKLKLPTTKVEPFEVRVANGERLRCPESYCGVPIKFQGVTIKADLYALPLVGPDVVLGVQWLEGLCKVTTNYRTRVMEFNSGEHRVTLKASKDGGTKEVGLKISIVCEYLDVFPDDLPRGPPDRQVEFTIDLIPGAGPVSKAPYRMAPKELQELKAQIQELLKLGFIRPSVSPWGTPVLFVKKKDGSMRMGIDYRELNALTVKNKYPLPHIEDLFDQLRGASVFSKIDLRSGYHQLKIRESDISKTAFRTRYGHYEFVVLPFGLSNAPAIFMYLMNRVFHPFLDQFVIVFIDDILVYSRDIDQHKEHLRIVLETLRREKLYAKFSKCEFWLNRVAFLGHIVTARGIEVDPSKIKAVSKWDTPRSAADVRSFLGLAGYYKRFIEGFSKIAQPLTNLTKKAVRFDWSPQCEESFQELKRRLTTTPVLSIPDPTLEFTIYSDASKMGLGCVLMQQGKVVAYASRQLKPHEQNYPTHDIELAAVVHALKIWRHYLYGGKCEIFTDHKSLKYIFTQKELNMRQRRWLELVKDYDCTISYHPRKANVIADALSRRSYGQLSCLFTKQDVLLREFERLQLEVVESTSTAGGMFASLVVGPTLRKRIVDEQPNYCFLCRMRELSEAGRIGGFAVASDGALVFEGRLCVPKVWELRREILREAHSAPYTIHPGSTKMYQDLRKSFWWRAMKRQVAKFVDGCLVCQQVKAERQKPRGLLQPLEVPLWKWECITMDFLVGLPKSRGGYDSIWVIVDRLTKSAHFLPVRTTMNASDYAELFVKDIVKLHGVPVEIVS</sequence>
<organism evidence="9 10">
    <name type="scientific">Striga hermonthica</name>
    <name type="common">Purple witchweed</name>
    <name type="synonym">Buchnera hermonthica</name>
    <dbReference type="NCBI Taxonomy" id="68872"/>
    <lineage>
        <taxon>Eukaryota</taxon>
        <taxon>Viridiplantae</taxon>
        <taxon>Streptophyta</taxon>
        <taxon>Embryophyta</taxon>
        <taxon>Tracheophyta</taxon>
        <taxon>Spermatophyta</taxon>
        <taxon>Magnoliopsida</taxon>
        <taxon>eudicotyledons</taxon>
        <taxon>Gunneridae</taxon>
        <taxon>Pentapetalae</taxon>
        <taxon>asterids</taxon>
        <taxon>lamiids</taxon>
        <taxon>Lamiales</taxon>
        <taxon>Orobanchaceae</taxon>
        <taxon>Buchnereae</taxon>
        <taxon>Striga</taxon>
    </lineage>
</organism>
<evidence type="ECO:0000256" key="5">
    <source>
        <dbReference type="ARBA" id="ARBA00022759"/>
    </source>
</evidence>
<evidence type="ECO:0000256" key="1">
    <source>
        <dbReference type="ARBA" id="ARBA00012493"/>
    </source>
</evidence>
<reference evidence="9" key="1">
    <citation type="submission" date="2019-12" db="EMBL/GenBank/DDBJ databases">
        <authorList>
            <person name="Scholes J."/>
        </authorList>
    </citation>
    <scope>NUCLEOTIDE SEQUENCE</scope>
</reference>
<dbReference type="InterPro" id="IPR000477">
    <property type="entry name" value="RT_dom"/>
</dbReference>
<dbReference type="PANTHER" id="PTHR37984">
    <property type="entry name" value="PROTEIN CBG26694"/>
    <property type="match status" value="1"/>
</dbReference>
<dbReference type="SUPFAM" id="SSF50630">
    <property type="entry name" value="Acid proteases"/>
    <property type="match status" value="1"/>
</dbReference>
<dbReference type="CDD" id="cd01647">
    <property type="entry name" value="RT_LTR"/>
    <property type="match status" value="1"/>
</dbReference>
<dbReference type="Gene3D" id="3.30.420.10">
    <property type="entry name" value="Ribonuclease H-like superfamily/Ribonuclease H"/>
    <property type="match status" value="2"/>
</dbReference>
<dbReference type="PANTHER" id="PTHR37984:SF5">
    <property type="entry name" value="PROTEIN NYNRIN-LIKE"/>
    <property type="match status" value="1"/>
</dbReference>
<accession>A0A9N7MM75</accession>
<keyword evidence="4" id="KW-0540">Nuclease</keyword>
<dbReference type="Pfam" id="PF17921">
    <property type="entry name" value="Integrase_H2C2"/>
    <property type="match status" value="1"/>
</dbReference>
<dbReference type="InterPro" id="IPR043502">
    <property type="entry name" value="DNA/RNA_pol_sf"/>
</dbReference>
<proteinExistence type="predicted"/>
<protein>
    <recommendedName>
        <fullName evidence="1">RNA-directed DNA polymerase</fullName>
        <ecNumber evidence="1">2.7.7.49</ecNumber>
    </recommendedName>
</protein>
<feature type="non-terminal residue" evidence="9">
    <location>
        <position position="1"/>
    </location>
</feature>
<dbReference type="SUPFAM" id="SSF56672">
    <property type="entry name" value="DNA/RNA polymerases"/>
    <property type="match status" value="1"/>
</dbReference>
<dbReference type="InterPro" id="IPR043128">
    <property type="entry name" value="Rev_trsase/Diguanyl_cyclase"/>
</dbReference>
<name>A0A9N7MM75_STRHE</name>
<feature type="non-terminal residue" evidence="9">
    <location>
        <position position="901"/>
    </location>
</feature>
<comment type="caution">
    <text evidence="9">The sequence shown here is derived from an EMBL/GenBank/DDBJ whole genome shotgun (WGS) entry which is preliminary data.</text>
</comment>
<dbReference type="Pfam" id="PF17917">
    <property type="entry name" value="RT_RNaseH"/>
    <property type="match status" value="1"/>
</dbReference>
<keyword evidence="6" id="KW-0378">Hydrolase</keyword>
<dbReference type="CDD" id="cd09274">
    <property type="entry name" value="RNase_HI_RT_Ty3"/>
    <property type="match status" value="1"/>
</dbReference>
<dbReference type="InterPro" id="IPR021109">
    <property type="entry name" value="Peptidase_aspartic_dom_sf"/>
</dbReference>
<dbReference type="FunFam" id="3.10.20.370:FF:000001">
    <property type="entry name" value="Retrovirus-related Pol polyprotein from transposon 17.6-like protein"/>
    <property type="match status" value="1"/>
</dbReference>
<dbReference type="InterPro" id="IPR041588">
    <property type="entry name" value="Integrase_H2C2"/>
</dbReference>
<dbReference type="Gene3D" id="3.10.10.10">
    <property type="entry name" value="HIV Type 1 Reverse Transcriptase, subunit A, domain 1"/>
    <property type="match status" value="1"/>
</dbReference>
<dbReference type="InterPro" id="IPR036397">
    <property type="entry name" value="RNaseH_sf"/>
</dbReference>
<evidence type="ECO:0000313" key="9">
    <source>
        <dbReference type="EMBL" id="CAA0810389.1"/>
    </source>
</evidence>
<dbReference type="Gene3D" id="3.30.70.270">
    <property type="match status" value="2"/>
</dbReference>
<dbReference type="FunFam" id="3.30.70.270:FF:000020">
    <property type="entry name" value="Transposon Tf2-6 polyprotein-like Protein"/>
    <property type="match status" value="1"/>
</dbReference>
<dbReference type="GO" id="GO:0016787">
    <property type="term" value="F:hydrolase activity"/>
    <property type="evidence" value="ECO:0007669"/>
    <property type="project" value="UniProtKB-KW"/>
</dbReference>
<evidence type="ECO:0000256" key="3">
    <source>
        <dbReference type="ARBA" id="ARBA00022695"/>
    </source>
</evidence>
<dbReference type="Gene3D" id="2.40.70.10">
    <property type="entry name" value="Acid Proteases"/>
    <property type="match status" value="1"/>
</dbReference>
<dbReference type="InterPro" id="IPR012337">
    <property type="entry name" value="RNaseH-like_sf"/>
</dbReference>
<dbReference type="Proteomes" id="UP001153555">
    <property type="component" value="Unassembled WGS sequence"/>
</dbReference>
<keyword evidence="3" id="KW-0548">Nucleotidyltransferase</keyword>
<feature type="domain" description="Reverse transcriptase" evidence="8">
    <location>
        <begin position="278"/>
        <end position="457"/>
    </location>
</feature>